<dbReference type="EMBL" id="CZAO01000009">
    <property type="protein sequence ID" value="CUP68754.1"/>
    <property type="molecule type" value="Genomic_DNA"/>
</dbReference>
<sequence length="40" mass="4702">MLYGKMTQKRYLCRLIKLHYPNNNNAAIMMIHPVEHTGIS</sequence>
<evidence type="ECO:0000313" key="2">
    <source>
        <dbReference type="Proteomes" id="UP000095766"/>
    </source>
</evidence>
<reference evidence="1 2" key="1">
    <citation type="submission" date="2015-09" db="EMBL/GenBank/DDBJ databases">
        <authorList>
            <consortium name="Pathogen Informatics"/>
        </authorList>
    </citation>
    <scope>NUCLEOTIDE SEQUENCE [LARGE SCALE GENOMIC DNA]</scope>
    <source>
        <strain evidence="1 2">2789STDY5834898</strain>
    </source>
</reference>
<evidence type="ECO:0000313" key="1">
    <source>
        <dbReference type="EMBL" id="CUP68754.1"/>
    </source>
</evidence>
<dbReference type="Proteomes" id="UP000095766">
    <property type="component" value="Unassembled WGS sequence"/>
</dbReference>
<dbReference type="AlphaFoldDB" id="A0A174Q5L2"/>
<accession>A0A174Q5L2</accession>
<gene>
    <name evidence="1" type="ORF">ERS852510_02104</name>
</gene>
<organism evidence="1 2">
    <name type="scientific">Bacteroides uniformis</name>
    <dbReference type="NCBI Taxonomy" id="820"/>
    <lineage>
        <taxon>Bacteria</taxon>
        <taxon>Pseudomonadati</taxon>
        <taxon>Bacteroidota</taxon>
        <taxon>Bacteroidia</taxon>
        <taxon>Bacteroidales</taxon>
        <taxon>Bacteroidaceae</taxon>
        <taxon>Bacteroides</taxon>
    </lineage>
</organism>
<protein>
    <submittedName>
        <fullName evidence="1">Uncharacterized protein</fullName>
    </submittedName>
</protein>
<name>A0A174Q5L2_BACUN</name>
<proteinExistence type="predicted"/>